<evidence type="ECO:0000256" key="4">
    <source>
        <dbReference type="ARBA" id="ARBA00023242"/>
    </source>
</evidence>
<dbReference type="OrthoDB" id="510325at2759"/>
<sequence length="137" mass="15796">MQKKKITIHTTKALQEDATFVITDEDHTLGNTLHFVLSHNPNVDFSGYSIPHPSENKMNLRVQGKQNHKAIDLLKDSLNQLTDISQTIENNFLKKSQKFLKKNNDSKKKKVNLGQMAQKVLFHQFVKNKKEITDLQN</sequence>
<dbReference type="SUPFAM" id="SSF55257">
    <property type="entry name" value="RBP11-like subunits of RNA polymerase"/>
    <property type="match status" value="1"/>
</dbReference>
<dbReference type="InterPro" id="IPR009025">
    <property type="entry name" value="RBP11-like_dimer"/>
</dbReference>
<dbReference type="OMA" id="HEMRCER"/>
<evidence type="ECO:0000256" key="1">
    <source>
        <dbReference type="ARBA" id="ARBA00004123"/>
    </source>
</evidence>
<evidence type="ECO:0000313" key="7">
    <source>
        <dbReference type="EMBL" id="KAJ5079395.1"/>
    </source>
</evidence>
<comment type="similarity">
    <text evidence="5">Belongs to the archaeal Rpo11/eukaryotic RPB11/RPC19 RNA polymerase subunit family.</text>
</comment>
<dbReference type="GO" id="GO:0006362">
    <property type="term" value="P:transcription elongation by RNA polymerase I"/>
    <property type="evidence" value="ECO:0007669"/>
    <property type="project" value="TreeGrafter"/>
</dbReference>
<dbReference type="PROSITE" id="PS01154">
    <property type="entry name" value="RNA_POL_L_13KD"/>
    <property type="match status" value="1"/>
</dbReference>
<dbReference type="InterPro" id="IPR008193">
    <property type="entry name" value="RNA_pol_Rpb11_13-16kDa_CS"/>
</dbReference>
<reference evidence="7" key="1">
    <citation type="submission" date="2022-10" db="EMBL/GenBank/DDBJ databases">
        <title>Novel sulphate-reducing endosymbionts in the free-living metamonad Anaeramoeba.</title>
        <authorList>
            <person name="Jerlstrom-Hultqvist J."/>
            <person name="Cepicka I."/>
            <person name="Gallot-Lavallee L."/>
            <person name="Salas-Leiva D."/>
            <person name="Curtis B.A."/>
            <person name="Zahonova K."/>
            <person name="Pipaliya S."/>
            <person name="Dacks J."/>
            <person name="Roger A.J."/>
        </authorList>
    </citation>
    <scope>NUCLEOTIDE SEQUENCE</scope>
    <source>
        <strain evidence="7">BMAN</strain>
    </source>
</reference>
<proteinExistence type="inferred from homology"/>
<evidence type="ECO:0000256" key="5">
    <source>
        <dbReference type="ARBA" id="ARBA00025751"/>
    </source>
</evidence>
<dbReference type="EMBL" id="JAPDFW010000033">
    <property type="protein sequence ID" value="KAJ5079395.1"/>
    <property type="molecule type" value="Genomic_DNA"/>
</dbReference>
<dbReference type="PANTHER" id="PTHR13946:SF28">
    <property type="entry name" value="DNA-DIRECTED RNA POLYMERASES I AND III SUBUNIT RPAC2"/>
    <property type="match status" value="1"/>
</dbReference>
<dbReference type="InterPro" id="IPR036603">
    <property type="entry name" value="RBP11-like"/>
</dbReference>
<dbReference type="GO" id="GO:0003677">
    <property type="term" value="F:DNA binding"/>
    <property type="evidence" value="ECO:0007669"/>
    <property type="project" value="InterPro"/>
</dbReference>
<accession>A0A9Q0LWX5</accession>
<dbReference type="CDD" id="cd07029">
    <property type="entry name" value="RNAP_I_III_AC19"/>
    <property type="match status" value="1"/>
</dbReference>
<dbReference type="Gene3D" id="3.30.1360.10">
    <property type="entry name" value="RNA polymerase, RBP11-like subunit"/>
    <property type="match status" value="1"/>
</dbReference>
<evidence type="ECO:0000259" key="6">
    <source>
        <dbReference type="Pfam" id="PF13656"/>
    </source>
</evidence>
<organism evidence="7 8">
    <name type="scientific">Anaeramoeba ignava</name>
    <name type="common">Anaerobic marine amoeba</name>
    <dbReference type="NCBI Taxonomy" id="1746090"/>
    <lineage>
        <taxon>Eukaryota</taxon>
        <taxon>Metamonada</taxon>
        <taxon>Anaeramoebidae</taxon>
        <taxon>Anaeramoeba</taxon>
    </lineage>
</organism>
<dbReference type="AlphaFoldDB" id="A0A9Q0LWX5"/>
<dbReference type="HAMAP" id="MF_00261">
    <property type="entry name" value="RNApol_arch_Rpo11"/>
    <property type="match status" value="1"/>
</dbReference>
<dbReference type="GO" id="GO:0006383">
    <property type="term" value="P:transcription by RNA polymerase III"/>
    <property type="evidence" value="ECO:0007669"/>
    <property type="project" value="TreeGrafter"/>
</dbReference>
<evidence type="ECO:0000313" key="8">
    <source>
        <dbReference type="Proteomes" id="UP001149090"/>
    </source>
</evidence>
<dbReference type="GO" id="GO:0005736">
    <property type="term" value="C:RNA polymerase I complex"/>
    <property type="evidence" value="ECO:0007669"/>
    <property type="project" value="TreeGrafter"/>
</dbReference>
<protein>
    <submittedName>
        <fullName evidence="7">DNA-directed RNA polymerases i and iii subunit rpac2</fullName>
    </submittedName>
</protein>
<keyword evidence="3" id="KW-0804">Transcription</keyword>
<keyword evidence="8" id="KW-1185">Reference proteome</keyword>
<dbReference type="GO" id="GO:0046983">
    <property type="term" value="F:protein dimerization activity"/>
    <property type="evidence" value="ECO:0007669"/>
    <property type="project" value="InterPro"/>
</dbReference>
<name>A0A9Q0LWX5_ANAIG</name>
<gene>
    <name evidence="7" type="ORF">M0811_04416</name>
</gene>
<dbReference type="InterPro" id="IPR022905">
    <property type="entry name" value="Rpo11-like"/>
</dbReference>
<dbReference type="PANTHER" id="PTHR13946">
    <property type="entry name" value="DNA-DIRECTED RNA POLYMERASE I,II,III"/>
    <property type="match status" value="1"/>
</dbReference>
<dbReference type="Pfam" id="PF13656">
    <property type="entry name" value="RNA_pol_L_2"/>
    <property type="match status" value="1"/>
</dbReference>
<dbReference type="InterPro" id="IPR033898">
    <property type="entry name" value="RNAP_AC19"/>
</dbReference>
<evidence type="ECO:0000256" key="2">
    <source>
        <dbReference type="ARBA" id="ARBA00022478"/>
    </source>
</evidence>
<dbReference type="GO" id="GO:0003899">
    <property type="term" value="F:DNA-directed RNA polymerase activity"/>
    <property type="evidence" value="ECO:0007669"/>
    <property type="project" value="InterPro"/>
</dbReference>
<comment type="caution">
    <text evidence="7">The sequence shown here is derived from an EMBL/GenBank/DDBJ whole genome shotgun (WGS) entry which is preliminary data.</text>
</comment>
<keyword evidence="2 7" id="KW-0240">DNA-directed RNA polymerase</keyword>
<comment type="subcellular location">
    <subcellularLocation>
        <location evidence="1">Nucleus</location>
    </subcellularLocation>
</comment>
<dbReference type="GO" id="GO:0005666">
    <property type="term" value="C:RNA polymerase III complex"/>
    <property type="evidence" value="ECO:0007669"/>
    <property type="project" value="TreeGrafter"/>
</dbReference>
<evidence type="ECO:0000256" key="3">
    <source>
        <dbReference type="ARBA" id="ARBA00023163"/>
    </source>
</evidence>
<feature type="domain" description="DNA-directed RNA polymerase RBP11-like dimerisation" evidence="6">
    <location>
        <begin position="18"/>
        <end position="90"/>
    </location>
</feature>
<keyword evidence="4" id="KW-0539">Nucleus</keyword>
<dbReference type="Proteomes" id="UP001149090">
    <property type="component" value="Unassembled WGS sequence"/>
</dbReference>